<dbReference type="InterPro" id="IPR011990">
    <property type="entry name" value="TPR-like_helical_dom_sf"/>
</dbReference>
<feature type="repeat" description="TPR" evidence="1">
    <location>
        <begin position="585"/>
        <end position="618"/>
    </location>
</feature>
<organism evidence="4 5">
    <name type="scientific">Polymorphospora rubra</name>
    <dbReference type="NCBI Taxonomy" id="338584"/>
    <lineage>
        <taxon>Bacteria</taxon>
        <taxon>Bacillati</taxon>
        <taxon>Actinomycetota</taxon>
        <taxon>Actinomycetes</taxon>
        <taxon>Micromonosporales</taxon>
        <taxon>Micromonosporaceae</taxon>
        <taxon>Polymorphospora</taxon>
    </lineage>
</organism>
<sequence>MRLWRGEPLAELHTGPAEHLRREMQEKLLGAHRLLIESELVIGRPHVALTRLEPLMSAHPLDESLARLWVAALHAVGREHEAESFVTGFTARYRKQMRGLPAPDLTGTSVAGRRTGVVHDDVRRPRAAGSAPPRQVPRGVPDFVGHEDVLAELDRVVSGGVERPGAVVLTGMPGVGKTTLAVHWARRQQDGFPDGQLFLNAEGHGALPPVRPEEGLRHFLAALGVPTDQMPADPAQRLARYNEELAGRRVLVVVDNVRDSEQVRPLIPMTDTCLVVITSRVRLKGLTIREGVQTITVPPLPEAQQTGLLARIVRSTRGEVQPALVESLARLSGGLPLALRIIGEHVAARPRAAITDLVEELANRLLDCDGDETDDASLRTVFAWSYQALAPEAARLFRHLGLFPGATIDAAAAGALIDRERTGAERALNTLARAHLINHDDARRYRLHDLIHKYAVERAHHDVPHDERGLAVRRLLDWYLLTAANAAKVLAPDYPPVPGLPEPGPVRPLSFPVDRDAMKWCEAERANLYASVRLAAEHALHRRAWQLPNAIHGIFDRFGRQDDTLAALYLALDAATTDGHDLGRAGTLINLGATYFALHDHRRAAEFFEQGLRVARAGGIVEAQMACLHNLAYLHHMAGEVALVLQIYDEILATCRAIGSVVGQATVLAHLGDAHWESGSYERATAAYLEALAVWEQAGSTRGQAHVHVRLAALHLEQGRPVTALDHCQSALDIYRHTTDEASRCRALVTAADARRQIGELSSALRDASAAVAIGDEIGDPLCRASALCVLADIQLAAGHRQTAYTGCLEAQIILGDNASREAVALRQRLYAIAAGVSERGP</sequence>
<dbReference type="Gene3D" id="1.10.10.10">
    <property type="entry name" value="Winged helix-like DNA-binding domain superfamily/Winged helix DNA-binding domain"/>
    <property type="match status" value="1"/>
</dbReference>
<dbReference type="SMART" id="SM00382">
    <property type="entry name" value="AAA"/>
    <property type="match status" value="1"/>
</dbReference>
<dbReference type="Gene3D" id="3.40.50.300">
    <property type="entry name" value="P-loop containing nucleotide triphosphate hydrolases"/>
    <property type="match status" value="1"/>
</dbReference>
<dbReference type="Gene3D" id="1.25.40.10">
    <property type="entry name" value="Tetratricopeptide repeat domain"/>
    <property type="match status" value="2"/>
</dbReference>
<evidence type="ECO:0000313" key="4">
    <source>
        <dbReference type="EMBL" id="BCJ66833.1"/>
    </source>
</evidence>
<proteinExistence type="predicted"/>
<evidence type="ECO:0000259" key="2">
    <source>
        <dbReference type="SMART" id="SM00382"/>
    </source>
</evidence>
<accession>A0A810N570</accession>
<dbReference type="Pfam" id="PF13374">
    <property type="entry name" value="TPR_10"/>
    <property type="match status" value="2"/>
</dbReference>
<keyword evidence="1" id="KW-0802">TPR repeat</keyword>
<dbReference type="InterPro" id="IPR019734">
    <property type="entry name" value="TPR_rpt"/>
</dbReference>
<feature type="domain" description="Bacterial transcriptional activator" evidence="3">
    <location>
        <begin position="2"/>
        <end position="100"/>
    </location>
</feature>
<name>A0A810N570_9ACTN</name>
<dbReference type="KEGG" id="pry:Prubr_38540"/>
<evidence type="ECO:0000259" key="3">
    <source>
        <dbReference type="SMART" id="SM01043"/>
    </source>
</evidence>
<evidence type="ECO:0000256" key="1">
    <source>
        <dbReference type="PROSITE-ProRule" id="PRU00339"/>
    </source>
</evidence>
<dbReference type="InterPro" id="IPR027417">
    <property type="entry name" value="P-loop_NTPase"/>
</dbReference>
<dbReference type="SMART" id="SM00028">
    <property type="entry name" value="TPR"/>
    <property type="match status" value="5"/>
</dbReference>
<dbReference type="InterPro" id="IPR003593">
    <property type="entry name" value="AAA+_ATPase"/>
</dbReference>
<dbReference type="PANTHER" id="PTHR47691:SF3">
    <property type="entry name" value="HTH-TYPE TRANSCRIPTIONAL REGULATOR RV0890C-RELATED"/>
    <property type="match status" value="1"/>
</dbReference>
<dbReference type="SUPFAM" id="SSF48452">
    <property type="entry name" value="TPR-like"/>
    <property type="match status" value="3"/>
</dbReference>
<dbReference type="Proteomes" id="UP000680866">
    <property type="component" value="Chromosome"/>
</dbReference>
<gene>
    <name evidence="4" type="ORF">Prubr_38540</name>
</gene>
<dbReference type="PROSITE" id="PS50005">
    <property type="entry name" value="TPR"/>
    <property type="match status" value="1"/>
</dbReference>
<feature type="domain" description="AAA+ ATPase" evidence="2">
    <location>
        <begin position="163"/>
        <end position="302"/>
    </location>
</feature>
<dbReference type="SUPFAM" id="SSF52540">
    <property type="entry name" value="P-loop containing nucleoside triphosphate hydrolases"/>
    <property type="match status" value="1"/>
</dbReference>
<dbReference type="InterPro" id="IPR005158">
    <property type="entry name" value="BTAD"/>
</dbReference>
<dbReference type="InterPro" id="IPR036388">
    <property type="entry name" value="WH-like_DNA-bd_sf"/>
</dbReference>
<dbReference type="SMART" id="SM01043">
    <property type="entry name" value="BTAD"/>
    <property type="match status" value="1"/>
</dbReference>
<dbReference type="PRINTS" id="PR00364">
    <property type="entry name" value="DISEASERSIST"/>
</dbReference>
<evidence type="ECO:0000313" key="5">
    <source>
        <dbReference type="Proteomes" id="UP000680866"/>
    </source>
</evidence>
<protein>
    <submittedName>
        <fullName evidence="4">SARP family transcriptional regulator</fullName>
    </submittedName>
</protein>
<dbReference type="AlphaFoldDB" id="A0A810N570"/>
<keyword evidence="5" id="KW-1185">Reference proteome</keyword>
<dbReference type="Pfam" id="PF03704">
    <property type="entry name" value="BTAD"/>
    <property type="match status" value="1"/>
</dbReference>
<dbReference type="EMBL" id="AP023359">
    <property type="protein sequence ID" value="BCJ66833.1"/>
    <property type="molecule type" value="Genomic_DNA"/>
</dbReference>
<dbReference type="PANTHER" id="PTHR47691">
    <property type="entry name" value="REGULATOR-RELATED"/>
    <property type="match status" value="1"/>
</dbReference>
<reference evidence="4" key="1">
    <citation type="submission" date="2020-08" db="EMBL/GenBank/DDBJ databases">
        <title>Whole genome shotgun sequence of Polymorphospora rubra NBRC 101157.</title>
        <authorList>
            <person name="Komaki H."/>
            <person name="Tamura T."/>
        </authorList>
    </citation>
    <scope>NUCLEOTIDE SEQUENCE</scope>
    <source>
        <strain evidence="4">NBRC 101157</strain>
    </source>
</reference>